<organism evidence="2 3">
    <name type="scientific">Myroides marinus</name>
    <dbReference type="NCBI Taxonomy" id="703342"/>
    <lineage>
        <taxon>Bacteria</taxon>
        <taxon>Pseudomonadati</taxon>
        <taxon>Bacteroidota</taxon>
        <taxon>Flavobacteriia</taxon>
        <taxon>Flavobacteriales</taxon>
        <taxon>Flavobacteriaceae</taxon>
        <taxon>Myroides</taxon>
    </lineage>
</organism>
<dbReference type="InterPro" id="IPR016181">
    <property type="entry name" value="Acyl_CoA_acyltransferase"/>
</dbReference>
<dbReference type="InterPro" id="IPR000182">
    <property type="entry name" value="GNAT_dom"/>
</dbReference>
<evidence type="ECO:0000313" key="2">
    <source>
        <dbReference type="EMBL" id="SEJ38451.1"/>
    </source>
</evidence>
<dbReference type="EMBL" id="FNYS01000030">
    <property type="protein sequence ID" value="SEJ38451.1"/>
    <property type="molecule type" value="Genomic_DNA"/>
</dbReference>
<dbReference type="Gene3D" id="3.40.630.30">
    <property type="match status" value="1"/>
</dbReference>
<dbReference type="Proteomes" id="UP000183077">
    <property type="component" value="Unassembled WGS sequence"/>
</dbReference>
<dbReference type="AlphaFoldDB" id="A0A1H6YB29"/>
<gene>
    <name evidence="2" type="ORF">SAMN04488018_13027</name>
</gene>
<feature type="domain" description="N-acetyltransferase" evidence="1">
    <location>
        <begin position="112"/>
        <end position="241"/>
    </location>
</feature>
<dbReference type="GO" id="GO:0016747">
    <property type="term" value="F:acyltransferase activity, transferring groups other than amino-acyl groups"/>
    <property type="evidence" value="ECO:0007669"/>
    <property type="project" value="InterPro"/>
</dbReference>
<dbReference type="Pfam" id="PF00583">
    <property type="entry name" value="Acetyltransf_1"/>
    <property type="match status" value="1"/>
</dbReference>
<sequence length="241" mass="27369">MSGFSEEVHTYWQSQMIQGSIIHLDEVFTLVSNPSLKEMYKVMILEMTNKHTMAVATPCVVEDLKLKELEEYTVEVFREAISSCKIELHTPDYIYYLPNNRIIPAKPIQDSITFRPLSEEHDVEVFRAFEAKCSEEDLDGAYVSLKHWVVYGAFDGEELIGASSAYLWNGTRLADLGVIIGEDYRDRSIATRLVQAICMDIIDKGYVPQYRCQTDNTASVALAEAVGFSLFGEWEVILAKE</sequence>
<reference evidence="2 3" key="1">
    <citation type="submission" date="2016-10" db="EMBL/GenBank/DDBJ databases">
        <authorList>
            <person name="de Groot N.N."/>
        </authorList>
    </citation>
    <scope>NUCLEOTIDE SEQUENCE [LARGE SCALE GENOMIC DNA]</scope>
    <source>
        <strain evidence="2 3">DSM 23048</strain>
    </source>
</reference>
<keyword evidence="2" id="KW-0808">Transferase</keyword>
<proteinExistence type="predicted"/>
<evidence type="ECO:0000259" key="1">
    <source>
        <dbReference type="PROSITE" id="PS51186"/>
    </source>
</evidence>
<evidence type="ECO:0000313" key="3">
    <source>
        <dbReference type="Proteomes" id="UP000183077"/>
    </source>
</evidence>
<protein>
    <submittedName>
        <fullName evidence="2">Acetyltransferase (GNAT) family protein</fullName>
    </submittedName>
</protein>
<dbReference type="RefSeq" id="WP_063176898.1">
    <property type="nucleotide sequence ID" value="NZ_FNYS01000030.1"/>
</dbReference>
<dbReference type="PROSITE" id="PS51186">
    <property type="entry name" value="GNAT"/>
    <property type="match status" value="1"/>
</dbReference>
<name>A0A1H6YB29_9FLAO</name>
<dbReference type="GeneID" id="82258715"/>
<dbReference type="SUPFAM" id="SSF55729">
    <property type="entry name" value="Acyl-CoA N-acyltransferases (Nat)"/>
    <property type="match status" value="1"/>
</dbReference>
<accession>A0A1H6YB29</accession>